<dbReference type="AlphaFoldDB" id="A0A350HBI8"/>
<dbReference type="Pfam" id="PF13349">
    <property type="entry name" value="DUF4097"/>
    <property type="match status" value="1"/>
</dbReference>
<accession>A0A350HBI8</accession>
<evidence type="ECO:0000259" key="1">
    <source>
        <dbReference type="Pfam" id="PF13349"/>
    </source>
</evidence>
<name>A0A350HBI8_UNCW3</name>
<protein>
    <recommendedName>
        <fullName evidence="1">DUF4097 domain-containing protein</fullName>
    </recommendedName>
</protein>
<comment type="caution">
    <text evidence="2">The sequence shown here is derived from an EMBL/GenBank/DDBJ whole genome shotgun (WGS) entry which is preliminary data.</text>
</comment>
<gene>
    <name evidence="2" type="ORF">DCW38_06975</name>
</gene>
<evidence type="ECO:0000313" key="2">
    <source>
        <dbReference type="EMBL" id="HAV92904.1"/>
    </source>
</evidence>
<dbReference type="Proteomes" id="UP000264062">
    <property type="component" value="Unassembled WGS sequence"/>
</dbReference>
<dbReference type="InterPro" id="IPR025164">
    <property type="entry name" value="Toastrack_DUF4097"/>
</dbReference>
<evidence type="ECO:0000313" key="3">
    <source>
        <dbReference type="Proteomes" id="UP000264062"/>
    </source>
</evidence>
<dbReference type="EMBL" id="DMZY01000204">
    <property type="protein sequence ID" value="HAV92904.1"/>
    <property type="molecule type" value="Genomic_DNA"/>
</dbReference>
<organism evidence="2 3">
    <name type="scientific">candidate division WOR-3 bacterium</name>
    <dbReference type="NCBI Taxonomy" id="2052148"/>
    <lineage>
        <taxon>Bacteria</taxon>
        <taxon>Bacteria division WOR-3</taxon>
    </lineage>
</organism>
<sequence>MKRLFVILIVLSVFADVYAKRDYSEEKGLIAVSDSTKVEISVMKGDILVTPTSRDSIFFYCIKSAGDGLSADDVSVEVDTTHSNIVRISCSWKNPDDDYRGDIEVLLPLRIFLSRVFTTSGKINIDGVKGECSVECFEGDINIKRFDGSLDIFNMHGNINVADSRMIRKIENLEGNITADLRGESSDSVFIKTAGGKISLRISGASNASIFMETKNGKVTVSDYFSDRTVSENECVKRVTLNAGKSRIEVRNIEGDIELKPLN</sequence>
<proteinExistence type="predicted"/>
<reference evidence="2 3" key="1">
    <citation type="journal article" date="2018" name="Nat. Biotechnol.">
        <title>A standardized bacterial taxonomy based on genome phylogeny substantially revises the tree of life.</title>
        <authorList>
            <person name="Parks D.H."/>
            <person name="Chuvochina M."/>
            <person name="Waite D.W."/>
            <person name="Rinke C."/>
            <person name="Skarshewski A."/>
            <person name="Chaumeil P.A."/>
            <person name="Hugenholtz P."/>
        </authorList>
    </citation>
    <scope>NUCLEOTIDE SEQUENCE [LARGE SCALE GENOMIC DNA]</scope>
    <source>
        <strain evidence="2">UBA9956</strain>
    </source>
</reference>
<feature type="domain" description="DUF4097" evidence="1">
    <location>
        <begin position="37"/>
        <end position="259"/>
    </location>
</feature>